<sequence>MPVNVLSRLAVLQSKNLPLVFRGESCVVLLGFVVKCHIPVLPKRDGGGPPHSLLSHFETRAKPCRFPERSENLSRQGFSFSCLFRSLLADHSLFFFADVSLSSLVVVRCTLEPSHQRSSMNRFKFGSKSLRVFFLDLITSDGNYPFICRSGSWKALSFRSASSLFFIRRSKAKVELLLCCVVNVRRPGILKTHCFGLMAGDKCHDIADHFSYAGSECHKWYQGP</sequence>
<keyword evidence="2" id="KW-1185">Reference proteome</keyword>
<protein>
    <submittedName>
        <fullName evidence="1">Uncharacterized protein</fullName>
    </submittedName>
</protein>
<evidence type="ECO:0000313" key="1">
    <source>
        <dbReference type="EMBL" id="KAF3518964.1"/>
    </source>
</evidence>
<accession>A0ABQ7AY37</accession>
<reference evidence="1 2" key="1">
    <citation type="journal article" date="2020" name="BMC Genomics">
        <title>Intraspecific diversification of the crop wild relative Brassica cretica Lam. using demographic model selection.</title>
        <authorList>
            <person name="Kioukis A."/>
            <person name="Michalopoulou V.A."/>
            <person name="Briers L."/>
            <person name="Pirintsos S."/>
            <person name="Studholme D.J."/>
            <person name="Pavlidis P."/>
            <person name="Sarris P.F."/>
        </authorList>
    </citation>
    <scope>NUCLEOTIDE SEQUENCE [LARGE SCALE GENOMIC DNA]</scope>
    <source>
        <strain evidence="2">cv. PFS-1207/04</strain>
    </source>
</reference>
<evidence type="ECO:0000313" key="2">
    <source>
        <dbReference type="Proteomes" id="UP000266723"/>
    </source>
</evidence>
<name>A0ABQ7AY37_BRACR</name>
<comment type="caution">
    <text evidence="1">The sequence shown here is derived from an EMBL/GenBank/DDBJ whole genome shotgun (WGS) entry which is preliminary data.</text>
</comment>
<dbReference type="EMBL" id="QGKV02001556">
    <property type="protein sequence ID" value="KAF3518964.1"/>
    <property type="molecule type" value="Genomic_DNA"/>
</dbReference>
<organism evidence="1 2">
    <name type="scientific">Brassica cretica</name>
    <name type="common">Mustard</name>
    <dbReference type="NCBI Taxonomy" id="69181"/>
    <lineage>
        <taxon>Eukaryota</taxon>
        <taxon>Viridiplantae</taxon>
        <taxon>Streptophyta</taxon>
        <taxon>Embryophyta</taxon>
        <taxon>Tracheophyta</taxon>
        <taxon>Spermatophyta</taxon>
        <taxon>Magnoliopsida</taxon>
        <taxon>eudicotyledons</taxon>
        <taxon>Gunneridae</taxon>
        <taxon>Pentapetalae</taxon>
        <taxon>rosids</taxon>
        <taxon>malvids</taxon>
        <taxon>Brassicales</taxon>
        <taxon>Brassicaceae</taxon>
        <taxon>Brassiceae</taxon>
        <taxon>Brassica</taxon>
    </lineage>
</organism>
<gene>
    <name evidence="1" type="ORF">DY000_02060308</name>
</gene>
<dbReference type="Proteomes" id="UP000266723">
    <property type="component" value="Unassembled WGS sequence"/>
</dbReference>
<proteinExistence type="predicted"/>